<dbReference type="WBParaSite" id="TREG1_38160.1">
    <property type="protein sequence ID" value="TREG1_38160.1"/>
    <property type="gene ID" value="TREG1_38160"/>
</dbReference>
<evidence type="ECO:0000313" key="3">
    <source>
        <dbReference type="WBParaSite" id="TREG1_38160.1"/>
    </source>
</evidence>
<dbReference type="Proteomes" id="UP000050795">
    <property type="component" value="Unassembled WGS sequence"/>
</dbReference>
<keyword evidence="2" id="KW-1185">Reference proteome</keyword>
<reference evidence="2" key="1">
    <citation type="submission" date="2022-06" db="EMBL/GenBank/DDBJ databases">
        <authorList>
            <person name="Berger JAMES D."/>
            <person name="Berger JAMES D."/>
        </authorList>
    </citation>
    <scope>NUCLEOTIDE SEQUENCE [LARGE SCALE GENOMIC DNA]</scope>
</reference>
<keyword evidence="1" id="KW-1133">Transmembrane helix</keyword>
<reference evidence="3" key="2">
    <citation type="submission" date="2023-11" db="UniProtKB">
        <authorList>
            <consortium name="WormBaseParasite"/>
        </authorList>
    </citation>
    <scope>IDENTIFICATION</scope>
</reference>
<evidence type="ECO:0000256" key="1">
    <source>
        <dbReference type="SAM" id="Phobius"/>
    </source>
</evidence>
<dbReference type="AlphaFoldDB" id="A0AA85JSJ0"/>
<sequence length="143" mass="17084">MTKLNNIQQTELLMQLIRSYGSNRNIIAFEGENIMSRYIRTYQMSINLLSLIFWCIFSNNFVNTVNTSKSAGLLQKHWLKDVDDDELRQMIEDANITEEQLNDPDQTSDIFQRLIFLSPKNLRRFMQVLREWDNLSQRIRYGR</sequence>
<keyword evidence="1" id="KW-0812">Transmembrane</keyword>
<name>A0AA85JSJ0_TRIRE</name>
<keyword evidence="1" id="KW-0472">Membrane</keyword>
<protein>
    <submittedName>
        <fullName evidence="3">Uncharacterized protein</fullName>
    </submittedName>
</protein>
<feature type="transmembrane region" description="Helical" evidence="1">
    <location>
        <begin position="44"/>
        <end position="62"/>
    </location>
</feature>
<evidence type="ECO:0000313" key="2">
    <source>
        <dbReference type="Proteomes" id="UP000050795"/>
    </source>
</evidence>
<accession>A0AA85JSJ0</accession>
<proteinExistence type="predicted"/>
<organism evidence="2 3">
    <name type="scientific">Trichobilharzia regenti</name>
    <name type="common">Nasal bird schistosome</name>
    <dbReference type="NCBI Taxonomy" id="157069"/>
    <lineage>
        <taxon>Eukaryota</taxon>
        <taxon>Metazoa</taxon>
        <taxon>Spiralia</taxon>
        <taxon>Lophotrochozoa</taxon>
        <taxon>Platyhelminthes</taxon>
        <taxon>Trematoda</taxon>
        <taxon>Digenea</taxon>
        <taxon>Strigeidida</taxon>
        <taxon>Schistosomatoidea</taxon>
        <taxon>Schistosomatidae</taxon>
        <taxon>Trichobilharzia</taxon>
    </lineage>
</organism>